<dbReference type="InterPro" id="IPR036396">
    <property type="entry name" value="Cyt_P450_sf"/>
</dbReference>
<feature type="region of interest" description="Disordered" evidence="8">
    <location>
        <begin position="461"/>
        <end position="484"/>
    </location>
</feature>
<feature type="compositionally biased region" description="Basic and acidic residues" evidence="8">
    <location>
        <begin position="469"/>
        <end position="483"/>
    </location>
</feature>
<evidence type="ECO:0000313" key="10">
    <source>
        <dbReference type="Proteomes" id="UP000770015"/>
    </source>
</evidence>
<dbReference type="PANTHER" id="PTHR24304:SF2">
    <property type="entry name" value="24-HYDROXYCHOLESTEROL 7-ALPHA-HYDROXYLASE"/>
    <property type="match status" value="1"/>
</dbReference>
<dbReference type="InterPro" id="IPR001128">
    <property type="entry name" value="Cyt_P450"/>
</dbReference>
<keyword evidence="3 7" id="KW-0349">Heme</keyword>
<protein>
    <submittedName>
        <fullName evidence="9">Cytochrome P450</fullName>
    </submittedName>
</protein>
<dbReference type="CDD" id="cd11040">
    <property type="entry name" value="CYP7_CYP8-like"/>
    <property type="match status" value="1"/>
</dbReference>
<evidence type="ECO:0000256" key="4">
    <source>
        <dbReference type="ARBA" id="ARBA00022723"/>
    </source>
</evidence>
<dbReference type="GO" id="GO:0008395">
    <property type="term" value="F:steroid hydroxylase activity"/>
    <property type="evidence" value="ECO:0007669"/>
    <property type="project" value="TreeGrafter"/>
</dbReference>
<dbReference type="EMBL" id="JAGSXJ010000003">
    <property type="protein sequence ID" value="KAH6693551.1"/>
    <property type="molecule type" value="Genomic_DNA"/>
</dbReference>
<evidence type="ECO:0000256" key="5">
    <source>
        <dbReference type="ARBA" id="ARBA00023004"/>
    </source>
</evidence>
<keyword evidence="6" id="KW-0560">Oxidoreductase</keyword>
<evidence type="ECO:0000256" key="2">
    <source>
        <dbReference type="ARBA" id="ARBA00010617"/>
    </source>
</evidence>
<keyword evidence="5 7" id="KW-0408">Iron</keyword>
<dbReference type="PRINTS" id="PR00465">
    <property type="entry name" value="EP450IV"/>
</dbReference>
<feature type="binding site" description="axial binding residue" evidence="7">
    <location>
        <position position="506"/>
    </location>
    <ligand>
        <name>heme</name>
        <dbReference type="ChEBI" id="CHEBI:30413"/>
    </ligand>
    <ligandPart>
        <name>Fe</name>
        <dbReference type="ChEBI" id="CHEBI:18248"/>
    </ligandPart>
</feature>
<dbReference type="Gene3D" id="1.10.630.10">
    <property type="entry name" value="Cytochrome P450"/>
    <property type="match status" value="1"/>
</dbReference>
<comment type="caution">
    <text evidence="9">The sequence shown here is derived from an EMBL/GenBank/DDBJ whole genome shotgun (WGS) entry which is preliminary data.</text>
</comment>
<keyword evidence="4 7" id="KW-0479">Metal-binding</keyword>
<dbReference type="AlphaFoldDB" id="A0A9P8VKJ3"/>
<dbReference type="GO" id="GO:0016705">
    <property type="term" value="F:oxidoreductase activity, acting on paired donors, with incorporation or reduction of molecular oxygen"/>
    <property type="evidence" value="ECO:0007669"/>
    <property type="project" value="InterPro"/>
</dbReference>
<gene>
    <name evidence="9" type="ORF">F5X68DRAFT_247873</name>
</gene>
<dbReference type="GO" id="GO:0020037">
    <property type="term" value="F:heme binding"/>
    <property type="evidence" value="ECO:0007669"/>
    <property type="project" value="InterPro"/>
</dbReference>
<keyword evidence="10" id="KW-1185">Reference proteome</keyword>
<comment type="cofactor">
    <cofactor evidence="1 7">
        <name>heme</name>
        <dbReference type="ChEBI" id="CHEBI:30413"/>
    </cofactor>
</comment>
<evidence type="ECO:0000256" key="8">
    <source>
        <dbReference type="SAM" id="MobiDB-lite"/>
    </source>
</evidence>
<dbReference type="Proteomes" id="UP000770015">
    <property type="component" value="Unassembled WGS sequence"/>
</dbReference>
<organism evidence="9 10">
    <name type="scientific">Plectosphaerella plurivora</name>
    <dbReference type="NCBI Taxonomy" id="936078"/>
    <lineage>
        <taxon>Eukaryota</taxon>
        <taxon>Fungi</taxon>
        <taxon>Dikarya</taxon>
        <taxon>Ascomycota</taxon>
        <taxon>Pezizomycotina</taxon>
        <taxon>Sordariomycetes</taxon>
        <taxon>Hypocreomycetidae</taxon>
        <taxon>Glomerellales</taxon>
        <taxon>Plectosphaerellaceae</taxon>
        <taxon>Plectosphaerella</taxon>
    </lineage>
</organism>
<comment type="similarity">
    <text evidence="2">Belongs to the cytochrome P450 family.</text>
</comment>
<evidence type="ECO:0000256" key="7">
    <source>
        <dbReference type="PIRSR" id="PIRSR602403-1"/>
    </source>
</evidence>
<dbReference type="OrthoDB" id="3366823at2759"/>
<proteinExistence type="inferred from homology"/>
<evidence type="ECO:0000256" key="1">
    <source>
        <dbReference type="ARBA" id="ARBA00001971"/>
    </source>
</evidence>
<keyword evidence="6" id="KW-0503">Monooxygenase</keyword>
<sequence>MDVSSSKTALVLLVAAAGSVIFLATRNTPAKRNSDGRVPPVLPSALPIIGHLLQFLSNPEKLLTKASTHYGPETPVQLRLANRRVTMINGVNNILSLFKGSRGLSSEKWLVQILVNGFGVNPSDTPFYLADNTGIGQQPVSESNPVPAEHRIFYQSYHSTHDGLAGKRLEELQNQFIRNFHNQIQQADISTDGGWTNTPDLYLKLLQGMFFRASVTSFCGPLIFQHVPSLESDFWTFEKSLKHLVRELPRWLAPAAHNARDKMKENIAKWHQLAREGYGDTDMETDERLWEENFGSKLFRSRQVMYSKMPLKKDSPTAEDTALLWASAANATPAFGWMILETLQRPGLLERVRAEIAPFVTFPPDGGTPDIDIEGLCQQPLIQSIYAEVLRVHVSMILARLPQKHGFSIGGWQLAKDDLIMASSYQTARAASVWNPGTPEKPHPLDDFWAERFIVDPNDPSSGPVLPHLRPDESRVDQAEKPTRPYFSMDGTAGSWLPYGGGARMCPGRHFAKREIIMGMAMFLTAFDVELEPRDSWIEHDMEYFMFGVMHPKGPVPARLRRRDVKAE</sequence>
<evidence type="ECO:0000256" key="3">
    <source>
        <dbReference type="ARBA" id="ARBA00022617"/>
    </source>
</evidence>
<reference evidence="9" key="1">
    <citation type="journal article" date="2021" name="Nat. Commun.">
        <title>Genetic determinants of endophytism in the Arabidopsis root mycobiome.</title>
        <authorList>
            <person name="Mesny F."/>
            <person name="Miyauchi S."/>
            <person name="Thiergart T."/>
            <person name="Pickel B."/>
            <person name="Atanasova L."/>
            <person name="Karlsson M."/>
            <person name="Huettel B."/>
            <person name="Barry K.W."/>
            <person name="Haridas S."/>
            <person name="Chen C."/>
            <person name="Bauer D."/>
            <person name="Andreopoulos W."/>
            <person name="Pangilinan J."/>
            <person name="LaButti K."/>
            <person name="Riley R."/>
            <person name="Lipzen A."/>
            <person name="Clum A."/>
            <person name="Drula E."/>
            <person name="Henrissat B."/>
            <person name="Kohler A."/>
            <person name="Grigoriev I.V."/>
            <person name="Martin F.M."/>
            <person name="Hacquard S."/>
        </authorList>
    </citation>
    <scope>NUCLEOTIDE SEQUENCE</scope>
    <source>
        <strain evidence="9">MPI-SDFR-AT-0117</strain>
    </source>
</reference>
<dbReference type="GO" id="GO:0005506">
    <property type="term" value="F:iron ion binding"/>
    <property type="evidence" value="ECO:0007669"/>
    <property type="project" value="InterPro"/>
</dbReference>
<evidence type="ECO:0000313" key="9">
    <source>
        <dbReference type="EMBL" id="KAH6693551.1"/>
    </source>
</evidence>
<dbReference type="InterPro" id="IPR002403">
    <property type="entry name" value="Cyt_P450_E_grp-IV"/>
</dbReference>
<accession>A0A9P8VKJ3</accession>
<dbReference type="SUPFAM" id="SSF48264">
    <property type="entry name" value="Cytochrome P450"/>
    <property type="match status" value="1"/>
</dbReference>
<dbReference type="Pfam" id="PF00067">
    <property type="entry name" value="p450"/>
    <property type="match status" value="1"/>
</dbReference>
<evidence type="ECO:0000256" key="6">
    <source>
        <dbReference type="ARBA" id="ARBA00023033"/>
    </source>
</evidence>
<name>A0A9P8VKJ3_9PEZI</name>
<dbReference type="InterPro" id="IPR050529">
    <property type="entry name" value="CYP450_sterol_14alpha_dmase"/>
</dbReference>
<dbReference type="PANTHER" id="PTHR24304">
    <property type="entry name" value="CYTOCHROME P450 FAMILY 7"/>
    <property type="match status" value="1"/>
</dbReference>